<proteinExistence type="predicted"/>
<dbReference type="EMBL" id="MTCY01000001">
    <property type="protein sequence ID" value="OWP79744.1"/>
    <property type="molecule type" value="Genomic_DNA"/>
</dbReference>
<evidence type="ECO:0000313" key="2">
    <source>
        <dbReference type="Proteomes" id="UP000198034"/>
    </source>
</evidence>
<dbReference type="AlphaFoldDB" id="A0A246GEC3"/>
<evidence type="ECO:0000313" key="1">
    <source>
        <dbReference type="EMBL" id="OWP79744.1"/>
    </source>
</evidence>
<gene>
    <name evidence="1" type="ORF">BWK62_00460</name>
</gene>
<protein>
    <submittedName>
        <fullName evidence="1">Uncharacterized protein</fullName>
    </submittedName>
</protein>
<sequence length="217" mass="25012">MNEKLNTGDVCAIKLETSNQYILCRILFDVDNQLKQNSANSESYLSTFAGCQLVEVYKGIYDNPSIPENLEILIPRVFVFQIDSKANNLKWEKIGHKEVDFTKVEFPEVVGNAFNNVRLMRGELYFNTPNIQNPLQYPGILPTPEYPVVILDASLALQGREDLINGEYYPESLTDLDLCYHPEERIKIYDDLGLDPNKSYYELSKEMGFDLARFYEK</sequence>
<reference evidence="1 2" key="1">
    <citation type="journal article" date="2017" name="Infect. Genet. Evol.">
        <title>Comparative genome analysis of fish pathogen Flavobacterium columnare reveals extensive sequence diversity within the species.</title>
        <authorList>
            <person name="Kayansamruaj P."/>
            <person name="Dong H.T."/>
            <person name="Hirono I."/>
            <person name="Kondo H."/>
            <person name="Senapin S."/>
            <person name="Rodkhum C."/>
        </authorList>
    </citation>
    <scope>NUCLEOTIDE SEQUENCE [LARGE SCALE GENOMIC DNA]</scope>
    <source>
        <strain evidence="1 2">1214</strain>
    </source>
</reference>
<comment type="caution">
    <text evidence="1">The sequence shown here is derived from an EMBL/GenBank/DDBJ whole genome shotgun (WGS) entry which is preliminary data.</text>
</comment>
<accession>A0A246GEC3</accession>
<name>A0A246GEC3_9FLAO</name>
<dbReference type="Proteomes" id="UP000198034">
    <property type="component" value="Unassembled WGS sequence"/>
</dbReference>
<organism evidence="1 2">
    <name type="scientific">Flavobacterium columnare</name>
    <dbReference type="NCBI Taxonomy" id="996"/>
    <lineage>
        <taxon>Bacteria</taxon>
        <taxon>Pseudomonadati</taxon>
        <taxon>Bacteroidota</taxon>
        <taxon>Flavobacteriia</taxon>
        <taxon>Flavobacteriales</taxon>
        <taxon>Flavobacteriaceae</taxon>
        <taxon>Flavobacterium</taxon>
    </lineage>
</organism>